<protein>
    <submittedName>
        <fullName evidence="1">Uncharacterized protein</fullName>
    </submittedName>
</protein>
<name>A0ABU7V565_9MICO</name>
<proteinExistence type="predicted"/>
<dbReference type="EMBL" id="JAZHOV010000002">
    <property type="protein sequence ID" value="MEF2254398.1"/>
    <property type="molecule type" value="Genomic_DNA"/>
</dbReference>
<evidence type="ECO:0000313" key="1">
    <source>
        <dbReference type="EMBL" id="MEF2254398.1"/>
    </source>
</evidence>
<evidence type="ECO:0000313" key="2">
    <source>
        <dbReference type="Proteomes" id="UP001351900"/>
    </source>
</evidence>
<dbReference type="RefSeq" id="WP_331790957.1">
    <property type="nucleotide sequence ID" value="NZ_BAAAUO010000005.1"/>
</dbReference>
<reference evidence="1 2" key="1">
    <citation type="submission" date="2024-01" db="EMBL/GenBank/DDBJ databases">
        <title>the genome sequence of strain Microbacterium schleiferi NBRC 15075.</title>
        <authorList>
            <person name="Ding Y."/>
            <person name="Zhang G."/>
        </authorList>
    </citation>
    <scope>NUCLEOTIDE SEQUENCE [LARGE SCALE GENOMIC DNA]</scope>
    <source>
        <strain evidence="1 2">NBRC 15075</strain>
    </source>
</reference>
<organism evidence="1 2">
    <name type="scientific">Microbacterium schleiferi</name>
    <dbReference type="NCBI Taxonomy" id="69362"/>
    <lineage>
        <taxon>Bacteria</taxon>
        <taxon>Bacillati</taxon>
        <taxon>Actinomycetota</taxon>
        <taxon>Actinomycetes</taxon>
        <taxon>Micrococcales</taxon>
        <taxon>Microbacteriaceae</taxon>
        <taxon>Microbacterium</taxon>
    </lineage>
</organism>
<gene>
    <name evidence="1" type="ORF">V2V91_04500</name>
</gene>
<keyword evidence="2" id="KW-1185">Reference proteome</keyword>
<accession>A0ABU7V565</accession>
<sequence>MSDYQDYVEIVELLANTPRVQEERHSQAAAYRDEAVRVAQSSLQRAQHEWAMRERAIGETDTLVRHLVQDARVRPAMSQEVSMMSPSQLDESLAQIRSDAETAQQAVQWIARETARAIAERRRRGLPEGGY</sequence>
<dbReference type="Proteomes" id="UP001351900">
    <property type="component" value="Unassembled WGS sequence"/>
</dbReference>
<comment type="caution">
    <text evidence="1">The sequence shown here is derived from an EMBL/GenBank/DDBJ whole genome shotgun (WGS) entry which is preliminary data.</text>
</comment>